<comment type="caution">
    <text evidence="1">The sequence shown here is derived from an EMBL/GenBank/DDBJ whole genome shotgun (WGS) entry which is preliminary data.</text>
</comment>
<sequence length="47" mass="4823">MRRVTPHHAIAASALTAIGTGNVPDTASVWALTAIAVTALLSGRREP</sequence>
<accession>A0A7K3PLI7</accession>
<proteinExistence type="predicted"/>
<dbReference type="Proteomes" id="UP000470446">
    <property type="component" value="Unassembled WGS sequence"/>
</dbReference>
<name>A0A7K3PLI7_9ACTN</name>
<gene>
    <name evidence="1" type="ORF">G3I32_18470</name>
</gene>
<protein>
    <submittedName>
        <fullName evidence="1">Uncharacterized protein</fullName>
    </submittedName>
</protein>
<organism evidence="1 2">
    <name type="scientific">Streptomyces coelicoflavus</name>
    <dbReference type="NCBI Taxonomy" id="285562"/>
    <lineage>
        <taxon>Bacteria</taxon>
        <taxon>Bacillati</taxon>
        <taxon>Actinomycetota</taxon>
        <taxon>Actinomycetes</taxon>
        <taxon>Kitasatosporales</taxon>
        <taxon>Streptomycetaceae</taxon>
        <taxon>Streptomyces</taxon>
    </lineage>
</organism>
<reference evidence="1 2" key="1">
    <citation type="submission" date="2020-01" db="EMBL/GenBank/DDBJ databases">
        <title>Insect and environment-associated Actinomycetes.</title>
        <authorList>
            <person name="Currrie C."/>
            <person name="Chevrette M."/>
            <person name="Carlson C."/>
            <person name="Stubbendieck R."/>
            <person name="Wendt-Pienkowski E."/>
        </authorList>
    </citation>
    <scope>NUCLEOTIDE SEQUENCE [LARGE SCALE GENOMIC DNA]</scope>
    <source>
        <strain evidence="1 2">SID14163</strain>
    </source>
</reference>
<dbReference type="RefSeq" id="WP_164246115.1">
    <property type="nucleotide sequence ID" value="NZ_JAAGMA010000484.1"/>
</dbReference>
<evidence type="ECO:0000313" key="1">
    <source>
        <dbReference type="EMBL" id="NEB10803.1"/>
    </source>
</evidence>
<evidence type="ECO:0000313" key="2">
    <source>
        <dbReference type="Proteomes" id="UP000470446"/>
    </source>
</evidence>
<dbReference type="AlphaFoldDB" id="A0A7K3PLI7"/>
<dbReference type="EMBL" id="JAAGMA010000484">
    <property type="protein sequence ID" value="NEB10803.1"/>
    <property type="molecule type" value="Genomic_DNA"/>
</dbReference>